<accession>A0A6T2DYW8</accession>
<dbReference type="EMBL" id="HBJA01102678">
    <property type="protein sequence ID" value="CAE0824159.1"/>
    <property type="molecule type" value="Transcribed_RNA"/>
</dbReference>
<comment type="similarity">
    <text evidence="2 6">Belongs to the CTL (choline transporter-like) family.</text>
</comment>
<dbReference type="AlphaFoldDB" id="A0A6T2DYW8"/>
<proteinExistence type="inferred from homology"/>
<feature type="transmembrane region" description="Helical" evidence="6">
    <location>
        <begin position="125"/>
        <end position="143"/>
    </location>
</feature>
<feature type="transmembrane region" description="Helical" evidence="6">
    <location>
        <begin position="100"/>
        <end position="119"/>
    </location>
</feature>
<keyword evidence="5 6" id="KW-0472">Membrane</keyword>
<organism evidence="7">
    <name type="scientific">Eutreptiella gymnastica</name>
    <dbReference type="NCBI Taxonomy" id="73025"/>
    <lineage>
        <taxon>Eukaryota</taxon>
        <taxon>Discoba</taxon>
        <taxon>Euglenozoa</taxon>
        <taxon>Euglenida</taxon>
        <taxon>Spirocuta</taxon>
        <taxon>Euglenophyceae</taxon>
        <taxon>Eutreptiales</taxon>
        <taxon>Eutreptiaceae</taxon>
        <taxon>Eutreptiella</taxon>
    </lineage>
</organism>
<protein>
    <recommendedName>
        <fullName evidence="6">Choline transporter-like protein</fullName>
    </recommendedName>
</protein>
<keyword evidence="3 6" id="KW-0812">Transmembrane</keyword>
<evidence type="ECO:0000313" key="7">
    <source>
        <dbReference type="EMBL" id="CAE0824159.1"/>
    </source>
</evidence>
<evidence type="ECO:0000256" key="2">
    <source>
        <dbReference type="ARBA" id="ARBA00007168"/>
    </source>
</evidence>
<feature type="transmembrane region" description="Helical" evidence="6">
    <location>
        <begin position="358"/>
        <end position="377"/>
    </location>
</feature>
<feature type="transmembrane region" description="Helical" evidence="6">
    <location>
        <begin position="389"/>
        <end position="407"/>
    </location>
</feature>
<dbReference type="PANTHER" id="PTHR12385">
    <property type="entry name" value="CHOLINE TRANSPORTER-LIKE (SLC FAMILY 44)"/>
    <property type="match status" value="1"/>
</dbReference>
<dbReference type="InterPro" id="IPR007603">
    <property type="entry name" value="Choline_transptr-like"/>
</dbReference>
<comment type="function">
    <text evidence="6">Choline transporter.</text>
</comment>
<gene>
    <name evidence="7" type="ORF">EGYM00163_LOCUS35366</name>
    <name evidence="8" type="ORF">EGYM00163_LOCUS35367</name>
</gene>
<dbReference type="GO" id="GO:0005886">
    <property type="term" value="C:plasma membrane"/>
    <property type="evidence" value="ECO:0007669"/>
    <property type="project" value="UniProtKB-SubCell"/>
</dbReference>
<feature type="transmembrane region" description="Helical" evidence="6">
    <location>
        <begin position="68"/>
        <end position="93"/>
    </location>
</feature>
<dbReference type="PANTHER" id="PTHR12385:SF4">
    <property type="entry name" value="PROTEIN PNS1"/>
    <property type="match status" value="1"/>
</dbReference>
<sequence>MTVVLSAALYTLGTGRVWDSTTWFPWAQSDPSLSSHPSFQPPLLSTEGFSPSPSPMPLACVTWEQPQYVAAGVTGGVVLTTGLAVAMGWMLLAAQQPLHFLRALLAGYVCLVLTAFLVTVLATGFSLPTLLILLCIPLYFWWWRLLWQRAEFSAVVLKRACATVQDHKTVGGMALSMVLISALYKVVWVCALNVATQQWHVYPLVFCLLWAELVFRNIAHTTVCGVAATDFFVPEGVPNPVWGAFCRTCTYSLGSICFGSVILAVVQFVRVIANSLKNEAARKKNPVLMLIACCIEFFLSCVEAMIEYFNRYAFVQVAMYGKGFIQAAKDTWSLVKTAGVDAVINDLIISKATGMCTFLSAVFIGLMTGLVSFGVAHGNWWTACDEHDLLVASLIYASIAGLVAFIITALIHGLVFGILDSAVVAFFVCFVEEPEVLALKHPELSAQINAYIAGPSQSDSV</sequence>
<evidence type="ECO:0000256" key="1">
    <source>
        <dbReference type="ARBA" id="ARBA00004141"/>
    </source>
</evidence>
<dbReference type="Pfam" id="PF04515">
    <property type="entry name" value="Choline_transpo"/>
    <property type="match status" value="1"/>
</dbReference>
<reference evidence="7" key="1">
    <citation type="submission" date="2021-01" db="EMBL/GenBank/DDBJ databases">
        <authorList>
            <person name="Corre E."/>
            <person name="Pelletier E."/>
            <person name="Niang G."/>
            <person name="Scheremetjew M."/>
            <person name="Finn R."/>
            <person name="Kale V."/>
            <person name="Holt S."/>
            <person name="Cochrane G."/>
            <person name="Meng A."/>
            <person name="Brown T."/>
            <person name="Cohen L."/>
        </authorList>
    </citation>
    <scope>NUCLEOTIDE SEQUENCE</scope>
    <source>
        <strain evidence="7">CCMP1594</strain>
    </source>
</reference>
<name>A0A6T2DYW8_9EUGL</name>
<comment type="subcellular location">
    <subcellularLocation>
        <location evidence="6">Cell membrane</location>
        <topology evidence="6">Multi-pass membrane protein</topology>
    </subcellularLocation>
    <subcellularLocation>
        <location evidence="1">Membrane</location>
        <topology evidence="1">Multi-pass membrane protein</topology>
    </subcellularLocation>
</comment>
<evidence type="ECO:0000256" key="6">
    <source>
        <dbReference type="RuleBase" id="RU368066"/>
    </source>
</evidence>
<feature type="transmembrane region" description="Helical" evidence="6">
    <location>
        <begin position="285"/>
        <end position="306"/>
    </location>
</feature>
<evidence type="ECO:0000256" key="4">
    <source>
        <dbReference type="ARBA" id="ARBA00022989"/>
    </source>
</evidence>
<feature type="transmembrane region" description="Helical" evidence="6">
    <location>
        <begin position="251"/>
        <end position="273"/>
    </location>
</feature>
<evidence type="ECO:0000256" key="5">
    <source>
        <dbReference type="ARBA" id="ARBA00023136"/>
    </source>
</evidence>
<evidence type="ECO:0000313" key="8">
    <source>
        <dbReference type="EMBL" id="CAE0824160.1"/>
    </source>
</evidence>
<dbReference type="GO" id="GO:0022857">
    <property type="term" value="F:transmembrane transporter activity"/>
    <property type="evidence" value="ECO:0007669"/>
    <property type="project" value="UniProtKB-UniRule"/>
</dbReference>
<evidence type="ECO:0000256" key="3">
    <source>
        <dbReference type="ARBA" id="ARBA00022692"/>
    </source>
</evidence>
<dbReference type="EMBL" id="HBJA01102679">
    <property type="protein sequence ID" value="CAE0824160.1"/>
    <property type="molecule type" value="Transcribed_RNA"/>
</dbReference>
<feature type="transmembrane region" description="Helical" evidence="6">
    <location>
        <begin position="174"/>
        <end position="195"/>
    </location>
</feature>
<keyword evidence="4 6" id="KW-1133">Transmembrane helix</keyword>